<keyword evidence="7 10" id="KW-0720">Serine protease</keyword>
<dbReference type="InterPro" id="IPR029058">
    <property type="entry name" value="AB_hydrolase_fold"/>
</dbReference>
<keyword evidence="9" id="KW-0472">Membrane</keyword>
<dbReference type="PROSITE" id="PS00138">
    <property type="entry name" value="SUBTILASE_SER"/>
    <property type="match status" value="1"/>
</dbReference>
<dbReference type="InterPro" id="IPR036852">
    <property type="entry name" value="Peptidase_S8/S53_dom_sf"/>
</dbReference>
<dbReference type="InterPro" id="IPR056681">
    <property type="entry name" value="DUF7779"/>
</dbReference>
<feature type="compositionally biased region" description="Polar residues" evidence="12">
    <location>
        <begin position="1151"/>
        <end position="1166"/>
    </location>
</feature>
<dbReference type="InterPro" id="IPR027417">
    <property type="entry name" value="P-loop_NTPase"/>
</dbReference>
<feature type="active site" description="Charge relay system" evidence="10">
    <location>
        <position position="1224"/>
    </location>
</feature>
<feature type="active site" description="Charge relay system" evidence="10">
    <location>
        <position position="1401"/>
    </location>
</feature>
<dbReference type="Gene3D" id="3.40.50.300">
    <property type="entry name" value="P-loop containing nucleotide triphosphate hydrolases"/>
    <property type="match status" value="1"/>
</dbReference>
<feature type="domain" description="Peptidase S8/S53" evidence="13">
    <location>
        <begin position="1218"/>
        <end position="1424"/>
    </location>
</feature>
<dbReference type="InterPro" id="IPR000209">
    <property type="entry name" value="Peptidase_S8/S53_dom"/>
</dbReference>
<dbReference type="PROSITE" id="PS00136">
    <property type="entry name" value="SUBTILASE_ASP"/>
    <property type="match status" value="1"/>
</dbReference>
<dbReference type="GO" id="GO:0043531">
    <property type="term" value="F:ADP binding"/>
    <property type="evidence" value="ECO:0007669"/>
    <property type="project" value="InterPro"/>
</dbReference>
<comment type="subcellular location">
    <subcellularLocation>
        <location evidence="2">Endoplasmic reticulum</location>
    </subcellularLocation>
    <subcellularLocation>
        <location evidence="3">Membrane</location>
    </subcellularLocation>
    <subcellularLocation>
        <location evidence="1">Mitochondrion</location>
    </subcellularLocation>
</comment>
<dbReference type="PANTHER" id="PTHR48182">
    <property type="entry name" value="PROTEIN SERAC1"/>
    <property type="match status" value="1"/>
</dbReference>
<dbReference type="SUPFAM" id="SSF53474">
    <property type="entry name" value="alpha/beta-Hydrolases"/>
    <property type="match status" value="1"/>
</dbReference>
<feature type="region of interest" description="Disordered" evidence="12">
    <location>
        <begin position="1101"/>
        <end position="1121"/>
    </location>
</feature>
<evidence type="ECO:0008006" key="17">
    <source>
        <dbReference type="Google" id="ProtNLM"/>
    </source>
</evidence>
<dbReference type="PROSITE" id="PS51892">
    <property type="entry name" value="SUBTILASE"/>
    <property type="match status" value="1"/>
</dbReference>
<comment type="similarity">
    <text evidence="10 11">Belongs to the peptidase S8 family.</text>
</comment>
<dbReference type="OrthoDB" id="5394701at2759"/>
<dbReference type="GO" id="GO:0005739">
    <property type="term" value="C:mitochondrion"/>
    <property type="evidence" value="ECO:0007669"/>
    <property type="project" value="UniProtKB-SubCell"/>
</dbReference>
<dbReference type="CDD" id="cd00306">
    <property type="entry name" value="Peptidases_S8_S53"/>
    <property type="match status" value="1"/>
</dbReference>
<keyword evidence="4 10" id="KW-0645">Protease</keyword>
<dbReference type="Gene3D" id="1.25.40.10">
    <property type="entry name" value="Tetratricopeptide repeat domain"/>
    <property type="match status" value="1"/>
</dbReference>
<dbReference type="GO" id="GO:0016020">
    <property type="term" value="C:membrane"/>
    <property type="evidence" value="ECO:0007669"/>
    <property type="project" value="UniProtKB-SubCell"/>
</dbReference>
<keyword evidence="16" id="KW-1185">Reference proteome</keyword>
<protein>
    <recommendedName>
        <fullName evidence="17">Peptidase S8/S53 domain-containing protein</fullName>
    </recommendedName>
</protein>
<evidence type="ECO:0000256" key="12">
    <source>
        <dbReference type="SAM" id="MobiDB-lite"/>
    </source>
</evidence>
<evidence type="ECO:0000256" key="10">
    <source>
        <dbReference type="PROSITE-ProRule" id="PRU01240"/>
    </source>
</evidence>
<feature type="active site" description="Charge relay system" evidence="10">
    <location>
        <position position="1258"/>
    </location>
</feature>
<dbReference type="GO" id="GO:0004252">
    <property type="term" value="F:serine-type endopeptidase activity"/>
    <property type="evidence" value="ECO:0007669"/>
    <property type="project" value="UniProtKB-UniRule"/>
</dbReference>
<dbReference type="Pfam" id="PF25000">
    <property type="entry name" value="DUF7779"/>
    <property type="match status" value="1"/>
</dbReference>
<accession>A0A6A5ZTJ0</accession>
<feature type="region of interest" description="Disordered" evidence="12">
    <location>
        <begin position="1135"/>
        <end position="1179"/>
    </location>
</feature>
<evidence type="ECO:0000256" key="1">
    <source>
        <dbReference type="ARBA" id="ARBA00004173"/>
    </source>
</evidence>
<sequence>MTGDRRHGISVLYQPKESENTDSDLIAIHGLSGHPLGSWTHKQTGVMWLKDLLPDDLPNTRIMTFGYEAKFRNFTGHQDLMNIATEFLCALEKLRGSREESDRPIFLVCHCLGGVVAKKALLISPNTDGHAKIQKAVVGVLFLATPQTTQDPISTGKLLARIASTHSLFRAFKPATSKSRVLYEITADFKRGRPDINFVSFYETREVSMGIFKRLAVDQGSAVLGLPGEDVIGQHANHLDIATFSGKTDANFHNVISRLRKLHETITSSGPLRPQVSKEQVVEIKHISEDTESLFEIPFLPCECFRGREDLIERMQDHFALEGTQKQLSYVLTGLGGCGKTHAALHYAQRNRFKYRHGVFFLNASSKETITTNIGRFIDLLKLPSASNKVEAFKKWLCRSNHSNWLLIFDNADDMTKTPISTYIPTTSHGHVLVTTRDQAALGSISDHGTPMDVLDEEPAIEVLLVKAGLRSVSAEDEIHCREIVKLLGYLPLAVEQAGAFIRVQQKPVRDYRALCEERVYEGLQGASGTGNSLTSYLPVWDVNFKQVEKELSVAANLLLLMSFLEPMDIPESMLRRGTSSKRIWNTSGEVTELSAKDAGLLTGIVDLIQDPMSFNQAINRLLAFSLIKPHNAGKRGRVFSVHPLVQYCATQRVSTVQQKRWSKQAILLVCQAFPFNTHIDEGFGDKGREMLAHLPRVLAEYDSLSPDNRFNAANKRHLSIMLLSSTKFSDTRWKIEAVSRAKELVLGDQDVFLRAWVATAESTILRSQGKLDQSMSALEDHVRNTTLPGLTENLESDARFNSQRGELILSFAETKFREGDAKSAREELEAWQPLQPFAPTSMEKLVLHSREILLGRIYKDEGNFLGALIIFQKKLRETGLVANQSAGWQLLMLNNLSDTYCELGRPLEAEMVLNKQLKLVYEKGWEELSTGRRLRLSLIETWLRRGDFKQATRGLEALLPAYEAIDHLNDIQRIGQIRVWTSFARIAHLEKRWTSAAEYWNQALGVIESTGWTDSLIHAVVLLSLAQASFNLGQHDSSQDFADLAEKGLATIPKRHFIVGLASYWFDFVHVPLGTEGPSTIINQSRVDVELDLLFDSIHPKSNEDVPRRPGPSISTTPIKSEPLYRLPYTVAADGHKGRSRSIPRPSRSTIKQTSSVPLPSSPSHDPTRPTRDSPSMLGIQVENDMESRKWFRHLDESLNFLDEEGIPDWEDTDEPVKIAVLDTGVDMTHAYLRSQSERIEAESFLEDGDPRDEDGHGTNVVALVLRVARNANVFVAKVANTQDNLNPQAIAEAIDHAVKEWEVSIINMSFGFDEPHERIRQAMQRAQAADVIMFAAGHNDGANKPLAFPASAQNVIAIGATNSAGKDASFSPLAHSTGLFFSTFGERVVTLGTERSGTSFATPIAVGIAGFIMDYANHLISPEFNPVLGKSEEESDTELQERRDLIARIRTLEGMNAILRECARGAHNYLAPWILFKPGHREVRHIITHRLKNTSGSTS</sequence>
<dbReference type="SUPFAM" id="SSF48452">
    <property type="entry name" value="TPR-like"/>
    <property type="match status" value="1"/>
</dbReference>
<dbReference type="SUPFAM" id="SSF52743">
    <property type="entry name" value="Subtilisin-like"/>
    <property type="match status" value="1"/>
</dbReference>
<reference evidence="15" key="1">
    <citation type="journal article" date="2020" name="Stud. Mycol.">
        <title>101 Dothideomycetes genomes: a test case for predicting lifestyles and emergence of pathogens.</title>
        <authorList>
            <person name="Haridas S."/>
            <person name="Albert R."/>
            <person name="Binder M."/>
            <person name="Bloem J."/>
            <person name="Labutti K."/>
            <person name="Salamov A."/>
            <person name="Andreopoulos B."/>
            <person name="Baker S."/>
            <person name="Barry K."/>
            <person name="Bills G."/>
            <person name="Bluhm B."/>
            <person name="Cannon C."/>
            <person name="Castanera R."/>
            <person name="Culley D."/>
            <person name="Daum C."/>
            <person name="Ezra D."/>
            <person name="Gonzalez J."/>
            <person name="Henrissat B."/>
            <person name="Kuo A."/>
            <person name="Liang C."/>
            <person name="Lipzen A."/>
            <person name="Lutzoni F."/>
            <person name="Magnuson J."/>
            <person name="Mondo S."/>
            <person name="Nolan M."/>
            <person name="Ohm R."/>
            <person name="Pangilinan J."/>
            <person name="Park H.-J."/>
            <person name="Ramirez L."/>
            <person name="Alfaro M."/>
            <person name="Sun H."/>
            <person name="Tritt A."/>
            <person name="Yoshinaga Y."/>
            <person name="Zwiers L.-H."/>
            <person name="Turgeon B."/>
            <person name="Goodwin S."/>
            <person name="Spatafora J."/>
            <person name="Crous P."/>
            <person name="Grigoriev I."/>
        </authorList>
    </citation>
    <scope>NUCLEOTIDE SEQUENCE</scope>
    <source>
        <strain evidence="15">CBS 627.86</strain>
    </source>
</reference>
<evidence type="ECO:0000256" key="11">
    <source>
        <dbReference type="RuleBase" id="RU003355"/>
    </source>
</evidence>
<gene>
    <name evidence="15" type="ORF">BDV96DRAFT_641014</name>
</gene>
<evidence type="ECO:0000313" key="16">
    <source>
        <dbReference type="Proteomes" id="UP000799770"/>
    </source>
</evidence>
<evidence type="ECO:0000256" key="5">
    <source>
        <dbReference type="ARBA" id="ARBA00022801"/>
    </source>
</evidence>
<name>A0A6A5ZTJ0_9PLEO</name>
<dbReference type="InterPro" id="IPR015500">
    <property type="entry name" value="Peptidase_S8_subtilisin-rel"/>
</dbReference>
<evidence type="ECO:0000256" key="6">
    <source>
        <dbReference type="ARBA" id="ARBA00022824"/>
    </source>
</evidence>
<dbReference type="Pfam" id="PF00082">
    <property type="entry name" value="Peptidase_S8"/>
    <property type="match status" value="1"/>
</dbReference>
<keyword evidence="8" id="KW-0496">Mitochondrion</keyword>
<dbReference type="Gene3D" id="3.40.50.200">
    <property type="entry name" value="Peptidase S8/S53 domain"/>
    <property type="match status" value="1"/>
</dbReference>
<evidence type="ECO:0000259" key="13">
    <source>
        <dbReference type="Pfam" id="PF00082"/>
    </source>
</evidence>
<proteinExistence type="inferred from homology"/>
<dbReference type="PANTHER" id="PTHR48182:SF2">
    <property type="entry name" value="PROTEIN SERAC1"/>
    <property type="match status" value="1"/>
</dbReference>
<evidence type="ECO:0000256" key="3">
    <source>
        <dbReference type="ARBA" id="ARBA00004370"/>
    </source>
</evidence>
<keyword evidence="5 10" id="KW-0378">Hydrolase</keyword>
<dbReference type="InterPro" id="IPR011990">
    <property type="entry name" value="TPR-like_helical_dom_sf"/>
</dbReference>
<feature type="domain" description="DUF7779" evidence="14">
    <location>
        <begin position="549"/>
        <end position="657"/>
    </location>
</feature>
<evidence type="ECO:0000256" key="7">
    <source>
        <dbReference type="ARBA" id="ARBA00022825"/>
    </source>
</evidence>
<organism evidence="15 16">
    <name type="scientific">Lophiotrema nucula</name>
    <dbReference type="NCBI Taxonomy" id="690887"/>
    <lineage>
        <taxon>Eukaryota</taxon>
        <taxon>Fungi</taxon>
        <taxon>Dikarya</taxon>
        <taxon>Ascomycota</taxon>
        <taxon>Pezizomycotina</taxon>
        <taxon>Dothideomycetes</taxon>
        <taxon>Pleosporomycetidae</taxon>
        <taxon>Pleosporales</taxon>
        <taxon>Lophiotremataceae</taxon>
        <taxon>Lophiotrema</taxon>
    </lineage>
</organism>
<evidence type="ECO:0000313" key="15">
    <source>
        <dbReference type="EMBL" id="KAF2121628.1"/>
    </source>
</evidence>
<dbReference type="GO" id="GO:0006508">
    <property type="term" value="P:proteolysis"/>
    <property type="evidence" value="ECO:0007669"/>
    <property type="project" value="UniProtKB-KW"/>
</dbReference>
<dbReference type="InterPro" id="IPR023828">
    <property type="entry name" value="Peptidase_S8_Ser-AS"/>
</dbReference>
<dbReference type="InterPro" id="IPR023827">
    <property type="entry name" value="Peptidase_S8_Asp-AS"/>
</dbReference>
<keyword evidence="6" id="KW-0256">Endoplasmic reticulum</keyword>
<dbReference type="EMBL" id="ML977312">
    <property type="protein sequence ID" value="KAF2121628.1"/>
    <property type="molecule type" value="Genomic_DNA"/>
</dbReference>
<evidence type="ECO:0000259" key="14">
    <source>
        <dbReference type="Pfam" id="PF25000"/>
    </source>
</evidence>
<dbReference type="Proteomes" id="UP000799770">
    <property type="component" value="Unassembled WGS sequence"/>
</dbReference>
<dbReference type="InterPro" id="IPR052374">
    <property type="entry name" value="SERAC1"/>
</dbReference>
<evidence type="ECO:0000256" key="9">
    <source>
        <dbReference type="ARBA" id="ARBA00023136"/>
    </source>
</evidence>
<dbReference type="PRINTS" id="PR00723">
    <property type="entry name" value="SUBTILISIN"/>
</dbReference>
<evidence type="ECO:0000256" key="4">
    <source>
        <dbReference type="ARBA" id="ARBA00022670"/>
    </source>
</evidence>
<dbReference type="GO" id="GO:0005783">
    <property type="term" value="C:endoplasmic reticulum"/>
    <property type="evidence" value="ECO:0007669"/>
    <property type="project" value="UniProtKB-SubCell"/>
</dbReference>
<evidence type="ECO:0000256" key="2">
    <source>
        <dbReference type="ARBA" id="ARBA00004240"/>
    </source>
</evidence>
<dbReference type="SUPFAM" id="SSF52540">
    <property type="entry name" value="P-loop containing nucleoside triphosphate hydrolases"/>
    <property type="match status" value="1"/>
</dbReference>
<evidence type="ECO:0000256" key="8">
    <source>
        <dbReference type="ARBA" id="ARBA00023128"/>
    </source>
</evidence>